<feature type="compositionally biased region" description="Basic and acidic residues" evidence="1">
    <location>
        <begin position="1"/>
        <end position="15"/>
    </location>
</feature>
<organism evidence="4 5">
    <name type="scientific">Paenibacillus abyssi</name>
    <dbReference type="NCBI Taxonomy" id="1340531"/>
    <lineage>
        <taxon>Bacteria</taxon>
        <taxon>Bacillati</taxon>
        <taxon>Bacillota</taxon>
        <taxon>Bacilli</taxon>
        <taxon>Bacillales</taxon>
        <taxon>Paenibacillaceae</taxon>
        <taxon>Paenibacillus</taxon>
    </lineage>
</organism>
<feature type="domain" description="M23ase beta-sheet core" evidence="3">
    <location>
        <begin position="140"/>
        <end position="238"/>
    </location>
</feature>
<keyword evidence="2" id="KW-0472">Membrane</keyword>
<dbReference type="RefSeq" id="WP_188528952.1">
    <property type="nucleotide sequence ID" value="NZ_BMGR01000002.1"/>
</dbReference>
<evidence type="ECO:0000259" key="3">
    <source>
        <dbReference type="Pfam" id="PF01551"/>
    </source>
</evidence>
<dbReference type="GO" id="GO:0004222">
    <property type="term" value="F:metalloendopeptidase activity"/>
    <property type="evidence" value="ECO:0007669"/>
    <property type="project" value="TreeGrafter"/>
</dbReference>
<reference evidence="4" key="2">
    <citation type="submission" date="2020-09" db="EMBL/GenBank/DDBJ databases">
        <authorList>
            <person name="Sun Q."/>
            <person name="Zhou Y."/>
        </authorList>
    </citation>
    <scope>NUCLEOTIDE SEQUENCE</scope>
    <source>
        <strain evidence="4">CGMCC 1.12987</strain>
    </source>
</reference>
<dbReference type="PANTHER" id="PTHR21666">
    <property type="entry name" value="PEPTIDASE-RELATED"/>
    <property type="match status" value="1"/>
</dbReference>
<feature type="transmembrane region" description="Helical" evidence="2">
    <location>
        <begin position="38"/>
        <end position="58"/>
    </location>
</feature>
<gene>
    <name evidence="4" type="ORF">GCM10010916_06320</name>
</gene>
<dbReference type="InterPro" id="IPR050570">
    <property type="entry name" value="Cell_wall_metabolism_enzyme"/>
</dbReference>
<dbReference type="Proteomes" id="UP000644756">
    <property type="component" value="Unassembled WGS sequence"/>
</dbReference>
<evidence type="ECO:0000256" key="2">
    <source>
        <dbReference type="SAM" id="Phobius"/>
    </source>
</evidence>
<dbReference type="InterPro" id="IPR011055">
    <property type="entry name" value="Dup_hybrid_motif"/>
</dbReference>
<reference evidence="4" key="1">
    <citation type="journal article" date="2014" name="Int. J. Syst. Evol. Microbiol.">
        <title>Complete genome sequence of Corynebacterium casei LMG S-19264T (=DSM 44701T), isolated from a smear-ripened cheese.</title>
        <authorList>
            <consortium name="US DOE Joint Genome Institute (JGI-PGF)"/>
            <person name="Walter F."/>
            <person name="Albersmeier A."/>
            <person name="Kalinowski J."/>
            <person name="Ruckert C."/>
        </authorList>
    </citation>
    <scope>NUCLEOTIDE SEQUENCE</scope>
    <source>
        <strain evidence="4">CGMCC 1.12987</strain>
    </source>
</reference>
<comment type="caution">
    <text evidence="4">The sequence shown here is derived from an EMBL/GenBank/DDBJ whole genome shotgun (WGS) entry which is preliminary data.</text>
</comment>
<accession>A0A917CKK8</accession>
<keyword evidence="2" id="KW-1133">Transmembrane helix</keyword>
<keyword evidence="2" id="KW-0812">Transmembrane</keyword>
<name>A0A917CKK8_9BACL</name>
<feature type="region of interest" description="Disordered" evidence="1">
    <location>
        <begin position="1"/>
        <end position="23"/>
    </location>
</feature>
<sequence>MNEDNKSKQKHEESPKSVPGGRADVKASSWKRLLSKKWVSPAVFMAAAAIIVTLMWVYQGTQQQETATETSELTEVIEGDEIAVTDPDEETLEVITGDEQMQWPVLNRSELEVVMPFYDAQASSEERQAAMVQSGNTFTPHMGIDLVRADDQPFDVIAALSGKVSHVEQHPTNGYVVEITHENDLVTIYQSLSDVLVKTGDEVKQGTLIAKAGRSELEKDLGVHLHFEARHAGKVINPNELLPELMEE</sequence>
<dbReference type="EMBL" id="BMGR01000002">
    <property type="protein sequence ID" value="GGF91714.1"/>
    <property type="molecule type" value="Genomic_DNA"/>
</dbReference>
<dbReference type="SUPFAM" id="SSF51261">
    <property type="entry name" value="Duplicated hybrid motif"/>
    <property type="match status" value="1"/>
</dbReference>
<protein>
    <recommendedName>
        <fullName evidence="3">M23ase beta-sheet core domain-containing protein</fullName>
    </recommendedName>
</protein>
<dbReference type="CDD" id="cd12797">
    <property type="entry name" value="M23_peptidase"/>
    <property type="match status" value="1"/>
</dbReference>
<dbReference type="Pfam" id="PF01551">
    <property type="entry name" value="Peptidase_M23"/>
    <property type="match status" value="1"/>
</dbReference>
<dbReference type="PANTHER" id="PTHR21666:SF291">
    <property type="entry name" value="STAGE II SPORULATION PROTEIN Q"/>
    <property type="match status" value="1"/>
</dbReference>
<dbReference type="AlphaFoldDB" id="A0A917CKK8"/>
<keyword evidence="5" id="KW-1185">Reference proteome</keyword>
<evidence type="ECO:0000313" key="5">
    <source>
        <dbReference type="Proteomes" id="UP000644756"/>
    </source>
</evidence>
<proteinExistence type="predicted"/>
<dbReference type="InterPro" id="IPR016047">
    <property type="entry name" value="M23ase_b-sheet_dom"/>
</dbReference>
<dbReference type="Gene3D" id="2.70.70.10">
    <property type="entry name" value="Glucose Permease (Domain IIA)"/>
    <property type="match status" value="1"/>
</dbReference>
<evidence type="ECO:0000256" key="1">
    <source>
        <dbReference type="SAM" id="MobiDB-lite"/>
    </source>
</evidence>
<evidence type="ECO:0000313" key="4">
    <source>
        <dbReference type="EMBL" id="GGF91714.1"/>
    </source>
</evidence>